<gene>
    <name evidence="2" type="ORF">C8046_01500</name>
</gene>
<keyword evidence="3" id="KW-1185">Reference proteome</keyword>
<dbReference type="Gene3D" id="3.20.20.100">
    <property type="entry name" value="NADP-dependent oxidoreductase domain"/>
    <property type="match status" value="1"/>
</dbReference>
<dbReference type="InterPro" id="IPR023210">
    <property type="entry name" value="NADP_OxRdtase_dom"/>
</dbReference>
<comment type="caution">
    <text evidence="2">The sequence shown here is derived from an EMBL/GenBank/DDBJ whole genome shotgun (WGS) entry which is preliminary data.</text>
</comment>
<dbReference type="OrthoDB" id="9768793at2"/>
<reference evidence="2 3" key="1">
    <citation type="submission" date="2018-03" db="EMBL/GenBank/DDBJ databases">
        <title>Genome assembly of novel Miniimonas species PCH200.</title>
        <authorList>
            <person name="Thakur V."/>
            <person name="Kumar V."/>
            <person name="Singh D."/>
        </authorList>
    </citation>
    <scope>NUCLEOTIDE SEQUENCE [LARGE SCALE GENOMIC DNA]</scope>
    <source>
        <strain evidence="2 3">PCH200</strain>
    </source>
</reference>
<protein>
    <submittedName>
        <fullName evidence="2">Aldo/keto reductase</fullName>
    </submittedName>
</protein>
<dbReference type="Proteomes" id="UP000245166">
    <property type="component" value="Unassembled WGS sequence"/>
</dbReference>
<evidence type="ECO:0000313" key="2">
    <source>
        <dbReference type="EMBL" id="PWD49582.1"/>
    </source>
</evidence>
<name>A0A2U1ZRN5_9MICO</name>
<dbReference type="InterPro" id="IPR050523">
    <property type="entry name" value="AKR_Detox_Biosynth"/>
</dbReference>
<dbReference type="SUPFAM" id="SSF51430">
    <property type="entry name" value="NAD(P)-linked oxidoreductase"/>
    <property type="match status" value="1"/>
</dbReference>
<dbReference type="RefSeq" id="WP_109227965.1">
    <property type="nucleotide sequence ID" value="NZ_PYHR01000002.1"/>
</dbReference>
<dbReference type="Pfam" id="PF00248">
    <property type="entry name" value="Aldo_ket_red"/>
    <property type="match status" value="1"/>
</dbReference>
<dbReference type="PANTHER" id="PTHR43364">
    <property type="entry name" value="NADH-SPECIFIC METHYLGLYOXAL REDUCTASE-RELATED"/>
    <property type="match status" value="1"/>
</dbReference>
<evidence type="ECO:0000259" key="1">
    <source>
        <dbReference type="Pfam" id="PF00248"/>
    </source>
</evidence>
<dbReference type="PANTHER" id="PTHR43364:SF18">
    <property type="entry name" value="OXIDOREDUCTASE"/>
    <property type="match status" value="1"/>
</dbReference>
<dbReference type="EMBL" id="PYHR01000002">
    <property type="protein sequence ID" value="PWD49582.1"/>
    <property type="molecule type" value="Genomic_DNA"/>
</dbReference>
<dbReference type="AlphaFoldDB" id="A0A2U1ZRN5"/>
<organism evidence="2 3">
    <name type="scientific">Serinibacter arcticus</name>
    <dbReference type="NCBI Taxonomy" id="1655435"/>
    <lineage>
        <taxon>Bacteria</taxon>
        <taxon>Bacillati</taxon>
        <taxon>Actinomycetota</taxon>
        <taxon>Actinomycetes</taxon>
        <taxon>Micrococcales</taxon>
        <taxon>Beutenbergiaceae</taxon>
        <taxon>Serinibacter</taxon>
    </lineage>
</organism>
<dbReference type="GO" id="GO:0005829">
    <property type="term" value="C:cytosol"/>
    <property type="evidence" value="ECO:0007669"/>
    <property type="project" value="TreeGrafter"/>
</dbReference>
<dbReference type="InterPro" id="IPR036812">
    <property type="entry name" value="NAD(P)_OxRdtase_dom_sf"/>
</dbReference>
<evidence type="ECO:0000313" key="3">
    <source>
        <dbReference type="Proteomes" id="UP000245166"/>
    </source>
</evidence>
<proteinExistence type="predicted"/>
<accession>A0A2U1ZRN5</accession>
<feature type="domain" description="NADP-dependent oxidoreductase" evidence="1">
    <location>
        <begin position="16"/>
        <end position="294"/>
    </location>
</feature>
<sequence length="324" mass="33327">MQPRRAGTTGLVLSPVALGTMTWGRDTDQHEARALLEGYLDAGGTVLDTAGSYGDGLAEETLGAVVAELGVRREIVVCGKSGVRRDAGGVRISAGRGALLDDLDATLERLGTDHLDLWLVQVPDGVTPAAETLSALEIAVRSGRVRYTGVSNHPGWATAHLATLAAAAGLPLAATQMEYSLLARGAEREVLPACEALGLGMIGWSALGRGVLTGKYRRARPADSRAASSHLRGFVEPYLTDAAAGLVEAVATAADGLGRSSAEVALAWARDAPGVTSAVIGPRTAAQLESVAGLVSGEDGALPPEIRAVLDEVTAPALGYPERR</sequence>